<dbReference type="SUPFAM" id="SSF53850">
    <property type="entry name" value="Periplasmic binding protein-like II"/>
    <property type="match status" value="1"/>
</dbReference>
<dbReference type="PANTHER" id="PTHR11557">
    <property type="entry name" value="PORPHOBILINOGEN DEAMINASE"/>
    <property type="match status" value="1"/>
</dbReference>
<keyword evidence="12" id="KW-1185">Reference proteome</keyword>
<dbReference type="Gene3D" id="3.30.160.40">
    <property type="entry name" value="Porphobilinogen deaminase, C-terminal domain"/>
    <property type="match status" value="1"/>
</dbReference>
<comment type="function">
    <text evidence="1 8">Tetrapolymerization of the monopyrrole PBG into the hydroxymethylbilane pre-uroporphyrinogen in several discrete steps.</text>
</comment>
<dbReference type="RefSeq" id="WP_104829300.1">
    <property type="nucleotide sequence ID" value="NZ_PJCH01000005.1"/>
</dbReference>
<gene>
    <name evidence="8" type="primary">hemC</name>
    <name evidence="11" type="ORF">CW354_06920</name>
</gene>
<dbReference type="HAMAP" id="MF_00260">
    <property type="entry name" value="Porphobil_deam"/>
    <property type="match status" value="1"/>
</dbReference>
<dbReference type="PANTHER" id="PTHR11557:SF0">
    <property type="entry name" value="PORPHOBILINOGEN DEAMINASE"/>
    <property type="match status" value="1"/>
</dbReference>
<dbReference type="InterPro" id="IPR022419">
    <property type="entry name" value="Porphobilin_deaminase_cofac_BS"/>
</dbReference>
<dbReference type="AlphaFoldDB" id="A0A2S7K6B1"/>
<dbReference type="Pfam" id="PF01379">
    <property type="entry name" value="Porphobil_deam"/>
    <property type="match status" value="1"/>
</dbReference>
<keyword evidence="6 8" id="KW-0627">Porphyrin biosynthesis</keyword>
<feature type="domain" description="Porphobilinogen deaminase N-terminal" evidence="9">
    <location>
        <begin position="35"/>
        <end position="243"/>
    </location>
</feature>
<dbReference type="UniPathway" id="UPA00251">
    <property type="reaction ID" value="UER00319"/>
</dbReference>
<organism evidence="11 12">
    <name type="scientific">Hyphococcus luteus</name>
    <dbReference type="NCBI Taxonomy" id="2058213"/>
    <lineage>
        <taxon>Bacteria</taxon>
        <taxon>Pseudomonadati</taxon>
        <taxon>Pseudomonadota</taxon>
        <taxon>Alphaproteobacteria</taxon>
        <taxon>Parvularculales</taxon>
        <taxon>Parvularculaceae</taxon>
        <taxon>Hyphococcus</taxon>
    </lineage>
</organism>
<feature type="domain" description="Porphobilinogen deaminase C-terminal" evidence="10">
    <location>
        <begin position="256"/>
        <end position="329"/>
    </location>
</feature>
<dbReference type="PIRSF" id="PIRSF001438">
    <property type="entry name" value="4pyrrol_synth_OHMeBilane_synth"/>
    <property type="match status" value="1"/>
</dbReference>
<dbReference type="SUPFAM" id="SSF54782">
    <property type="entry name" value="Porphobilinogen deaminase (hydroxymethylbilane synthase), C-terminal domain"/>
    <property type="match status" value="1"/>
</dbReference>
<keyword evidence="5 8" id="KW-0808">Transferase</keyword>
<dbReference type="Proteomes" id="UP000239504">
    <property type="component" value="Unassembled WGS sequence"/>
</dbReference>
<dbReference type="InterPro" id="IPR022418">
    <property type="entry name" value="Porphobilinogen_deaminase_C"/>
</dbReference>
<evidence type="ECO:0000313" key="11">
    <source>
        <dbReference type="EMBL" id="PQA88055.1"/>
    </source>
</evidence>
<dbReference type="GO" id="GO:0006782">
    <property type="term" value="P:protoporphyrinogen IX biosynthetic process"/>
    <property type="evidence" value="ECO:0007669"/>
    <property type="project" value="UniProtKB-UniRule"/>
</dbReference>
<dbReference type="PROSITE" id="PS00533">
    <property type="entry name" value="PORPHOBILINOGEN_DEAM"/>
    <property type="match status" value="1"/>
</dbReference>
<evidence type="ECO:0000259" key="9">
    <source>
        <dbReference type="Pfam" id="PF01379"/>
    </source>
</evidence>
<dbReference type="OrthoDB" id="9810298at2"/>
<dbReference type="GO" id="GO:0004418">
    <property type="term" value="F:hydroxymethylbilane synthase activity"/>
    <property type="evidence" value="ECO:0007669"/>
    <property type="project" value="UniProtKB-UniRule"/>
</dbReference>
<protein>
    <recommendedName>
        <fullName evidence="8">Porphobilinogen deaminase</fullName>
        <shortName evidence="8">PBG</shortName>
        <ecNumber evidence="8">2.5.1.61</ecNumber>
    </recommendedName>
    <alternativeName>
        <fullName evidence="8">Hydroxymethylbilane synthase</fullName>
        <shortName evidence="8">HMBS</shortName>
    </alternativeName>
    <alternativeName>
        <fullName evidence="8">Pre-uroporphyrinogen synthase</fullName>
    </alternativeName>
</protein>
<sequence length="343" mass="36638">MDRKLRKDARPRAALSCAKTHIPKAKRVPEDKSFAIASRRSPLAMAQARIVQSMVAKAAAIAPDAAPVRAYISSGDKNLTSSLAEIGGKGLFTKEIEEALLSGDARFAVHSMKDMPAESPPGLVTAAIPPREDPRDAFISYVAETPWDLPPGARVGTASVRRAAQLLARRPDLKPVTLRGNVGTRIDKLERGEAEATFLALAGLNRLNFEDHVTTLMATDEMLPAVGQGALCVQAREDDEEARAIAASFNCPKTSACVAIERAFLAGLDGSCRTPIAGLAVIDSGEIVFRGEVLSLDGTERYGVERRLAYFENCENDAAKHGADAAAEVKAAAGEEFFRKLAQ</sequence>
<evidence type="ECO:0000259" key="10">
    <source>
        <dbReference type="Pfam" id="PF03900"/>
    </source>
</evidence>
<dbReference type="NCBIfam" id="TIGR00212">
    <property type="entry name" value="hemC"/>
    <property type="match status" value="1"/>
</dbReference>
<dbReference type="InterPro" id="IPR000860">
    <property type="entry name" value="HemC"/>
</dbReference>
<dbReference type="InterPro" id="IPR036803">
    <property type="entry name" value="Porphobilinogen_deaminase_C_sf"/>
</dbReference>
<evidence type="ECO:0000256" key="6">
    <source>
        <dbReference type="ARBA" id="ARBA00023244"/>
    </source>
</evidence>
<dbReference type="Gene3D" id="3.40.190.10">
    <property type="entry name" value="Periplasmic binding protein-like II"/>
    <property type="match status" value="2"/>
</dbReference>
<comment type="miscellaneous">
    <text evidence="8">The porphobilinogen subunits are added to the dipyrromethane group.</text>
</comment>
<evidence type="ECO:0000256" key="8">
    <source>
        <dbReference type="HAMAP-Rule" id="MF_00260"/>
    </source>
</evidence>
<comment type="catalytic activity">
    <reaction evidence="7 8">
        <text>4 porphobilinogen + H2O = hydroxymethylbilane + 4 NH4(+)</text>
        <dbReference type="Rhea" id="RHEA:13185"/>
        <dbReference type="ChEBI" id="CHEBI:15377"/>
        <dbReference type="ChEBI" id="CHEBI:28938"/>
        <dbReference type="ChEBI" id="CHEBI:57845"/>
        <dbReference type="ChEBI" id="CHEBI:58126"/>
        <dbReference type="EC" id="2.5.1.61"/>
    </reaction>
</comment>
<dbReference type="InterPro" id="IPR022417">
    <property type="entry name" value="Porphobilin_deaminase_N"/>
</dbReference>
<name>A0A2S7K6B1_9PROT</name>
<comment type="similarity">
    <text evidence="3 8">Belongs to the HMBS family.</text>
</comment>
<dbReference type="PRINTS" id="PR00151">
    <property type="entry name" value="PORPHBDMNASE"/>
</dbReference>
<proteinExistence type="inferred from homology"/>
<comment type="subunit">
    <text evidence="4 8">Monomer.</text>
</comment>
<feature type="modified residue" description="S-(dipyrrolylmethanemethyl)cysteine" evidence="8">
    <location>
        <position position="272"/>
    </location>
</feature>
<evidence type="ECO:0000256" key="3">
    <source>
        <dbReference type="ARBA" id="ARBA00005638"/>
    </source>
</evidence>
<evidence type="ECO:0000256" key="1">
    <source>
        <dbReference type="ARBA" id="ARBA00002869"/>
    </source>
</evidence>
<comment type="pathway">
    <text evidence="2">Porphyrin-containing compound metabolism; protoporphyrin-IX biosynthesis; coproporphyrinogen-III from 5-aminolevulinate: step 2/4.</text>
</comment>
<evidence type="ECO:0000256" key="5">
    <source>
        <dbReference type="ARBA" id="ARBA00022679"/>
    </source>
</evidence>
<dbReference type="Pfam" id="PF03900">
    <property type="entry name" value="Porphobil_deamC"/>
    <property type="match status" value="1"/>
</dbReference>
<reference evidence="11 12" key="1">
    <citation type="submission" date="2017-12" db="EMBL/GenBank/DDBJ databases">
        <authorList>
            <person name="Hurst M.R.H."/>
        </authorList>
    </citation>
    <scope>NUCLEOTIDE SEQUENCE [LARGE SCALE GENOMIC DNA]</scope>
    <source>
        <strain evidence="11 12">SY-3-19</strain>
    </source>
</reference>
<dbReference type="FunFam" id="3.40.190.10:FF:000005">
    <property type="entry name" value="Porphobilinogen deaminase"/>
    <property type="match status" value="1"/>
</dbReference>
<evidence type="ECO:0000256" key="4">
    <source>
        <dbReference type="ARBA" id="ARBA00011245"/>
    </source>
</evidence>
<evidence type="ECO:0000256" key="2">
    <source>
        <dbReference type="ARBA" id="ARBA00004735"/>
    </source>
</evidence>
<dbReference type="GO" id="GO:0005737">
    <property type="term" value="C:cytoplasm"/>
    <property type="evidence" value="ECO:0007669"/>
    <property type="project" value="UniProtKB-UniRule"/>
</dbReference>
<accession>A0A2S7K6B1</accession>
<dbReference type="EC" id="2.5.1.61" evidence="8"/>
<dbReference type="EMBL" id="PJCH01000005">
    <property type="protein sequence ID" value="PQA88055.1"/>
    <property type="molecule type" value="Genomic_DNA"/>
</dbReference>
<evidence type="ECO:0000313" key="12">
    <source>
        <dbReference type="Proteomes" id="UP000239504"/>
    </source>
</evidence>
<evidence type="ECO:0000256" key="7">
    <source>
        <dbReference type="ARBA" id="ARBA00048169"/>
    </source>
</evidence>
<comment type="caution">
    <text evidence="11">The sequence shown here is derived from an EMBL/GenBank/DDBJ whole genome shotgun (WGS) entry which is preliminary data.</text>
</comment>
<comment type="cofactor">
    <cofactor evidence="8">
        <name>dipyrromethane</name>
        <dbReference type="ChEBI" id="CHEBI:60342"/>
    </cofactor>
    <text evidence="8">Binds 1 dipyrromethane group covalently.</text>
</comment>